<evidence type="ECO:0000313" key="2">
    <source>
        <dbReference type="EMBL" id="OAQ32751.1"/>
    </source>
</evidence>
<gene>
    <name evidence="2" type="ORF">K457DRAFT_134865</name>
</gene>
<name>A0A197K7S2_9FUNG</name>
<proteinExistence type="predicted"/>
<keyword evidence="3" id="KW-1185">Reference proteome</keyword>
<feature type="region of interest" description="Disordered" evidence="1">
    <location>
        <begin position="25"/>
        <end position="47"/>
    </location>
</feature>
<dbReference type="EMBL" id="KV442023">
    <property type="protein sequence ID" value="OAQ32751.1"/>
    <property type="molecule type" value="Genomic_DNA"/>
</dbReference>
<evidence type="ECO:0000256" key="1">
    <source>
        <dbReference type="SAM" id="MobiDB-lite"/>
    </source>
</evidence>
<organism evidence="2 3">
    <name type="scientific">Linnemannia elongata AG-77</name>
    <dbReference type="NCBI Taxonomy" id="1314771"/>
    <lineage>
        <taxon>Eukaryota</taxon>
        <taxon>Fungi</taxon>
        <taxon>Fungi incertae sedis</taxon>
        <taxon>Mucoromycota</taxon>
        <taxon>Mortierellomycotina</taxon>
        <taxon>Mortierellomycetes</taxon>
        <taxon>Mortierellales</taxon>
        <taxon>Mortierellaceae</taxon>
        <taxon>Linnemannia</taxon>
    </lineage>
</organism>
<evidence type="ECO:0000313" key="3">
    <source>
        <dbReference type="Proteomes" id="UP000078512"/>
    </source>
</evidence>
<protein>
    <submittedName>
        <fullName evidence="2">Uncharacterized protein</fullName>
    </submittedName>
</protein>
<sequence length="90" mass="9880">MSCGNNNTPAEKSTSVQIATHSTLLCSPSTSNGNCKNNSGNEKPSPPILLSTILYTRAIEERTYFSTTLRDSQLGRRLPIQSFFQKQSGR</sequence>
<reference evidence="2 3" key="1">
    <citation type="submission" date="2016-05" db="EMBL/GenBank/DDBJ databases">
        <title>Genome sequencing reveals origins of a unique bacterial endosymbiosis in the earliest lineages of terrestrial Fungi.</title>
        <authorList>
            <consortium name="DOE Joint Genome Institute"/>
            <person name="Uehling J."/>
            <person name="Gryganskyi A."/>
            <person name="Hameed K."/>
            <person name="Tschaplinski T."/>
            <person name="Misztal P."/>
            <person name="Wu S."/>
            <person name="Desiro A."/>
            <person name="Vande Pol N."/>
            <person name="Du Z.-Y."/>
            <person name="Zienkiewicz A."/>
            <person name="Zienkiewicz K."/>
            <person name="Morin E."/>
            <person name="Tisserant E."/>
            <person name="Splivallo R."/>
            <person name="Hainaut M."/>
            <person name="Henrissat B."/>
            <person name="Ohm R."/>
            <person name="Kuo A."/>
            <person name="Yan J."/>
            <person name="Lipzen A."/>
            <person name="Nolan M."/>
            <person name="Labutti K."/>
            <person name="Barry K."/>
            <person name="Goldstein A."/>
            <person name="Labbe J."/>
            <person name="Schadt C."/>
            <person name="Tuskan G."/>
            <person name="Grigoriev I."/>
            <person name="Martin F."/>
            <person name="Vilgalys R."/>
            <person name="Bonito G."/>
        </authorList>
    </citation>
    <scope>NUCLEOTIDE SEQUENCE [LARGE SCALE GENOMIC DNA]</scope>
    <source>
        <strain evidence="2 3">AG-77</strain>
    </source>
</reference>
<accession>A0A197K7S2</accession>
<feature type="compositionally biased region" description="Polar residues" evidence="1">
    <location>
        <begin position="25"/>
        <end position="42"/>
    </location>
</feature>
<dbReference type="Proteomes" id="UP000078512">
    <property type="component" value="Unassembled WGS sequence"/>
</dbReference>
<dbReference type="AlphaFoldDB" id="A0A197K7S2"/>